<gene>
    <name evidence="1" type="ORF">TNCT_651871</name>
</gene>
<evidence type="ECO:0000313" key="1">
    <source>
        <dbReference type="EMBL" id="GFQ66663.1"/>
    </source>
</evidence>
<dbReference type="EMBL" id="BMAO01030240">
    <property type="protein sequence ID" value="GFQ66663.1"/>
    <property type="molecule type" value="Genomic_DNA"/>
</dbReference>
<feature type="non-terminal residue" evidence="1">
    <location>
        <position position="23"/>
    </location>
</feature>
<keyword evidence="2" id="KW-1185">Reference proteome</keyword>
<name>A0A8X6KB79_TRICU</name>
<dbReference type="AlphaFoldDB" id="A0A8X6KB79"/>
<evidence type="ECO:0000313" key="2">
    <source>
        <dbReference type="Proteomes" id="UP000887116"/>
    </source>
</evidence>
<accession>A0A8X6KB79</accession>
<dbReference type="Proteomes" id="UP000887116">
    <property type="component" value="Unassembled WGS sequence"/>
</dbReference>
<proteinExistence type="predicted"/>
<comment type="caution">
    <text evidence="1">The sequence shown here is derived from an EMBL/GenBank/DDBJ whole genome shotgun (WGS) entry which is preliminary data.</text>
</comment>
<reference evidence="1" key="1">
    <citation type="submission" date="2020-07" db="EMBL/GenBank/DDBJ databases">
        <title>Multicomponent nature underlies the extraordinary mechanical properties of spider dragline silk.</title>
        <authorList>
            <person name="Kono N."/>
            <person name="Nakamura H."/>
            <person name="Mori M."/>
            <person name="Yoshida Y."/>
            <person name="Ohtoshi R."/>
            <person name="Malay A.D."/>
            <person name="Moran D.A.P."/>
            <person name="Tomita M."/>
            <person name="Numata K."/>
            <person name="Arakawa K."/>
        </authorList>
    </citation>
    <scope>NUCLEOTIDE SEQUENCE</scope>
</reference>
<protein>
    <submittedName>
        <fullName evidence="1">Uncharacterized protein</fullName>
    </submittedName>
</protein>
<sequence length="23" mass="2939">SRKHSHLRVEKYFYKIGKKIEYE</sequence>
<organism evidence="1 2">
    <name type="scientific">Trichonephila clavata</name>
    <name type="common">Joro spider</name>
    <name type="synonym">Nephila clavata</name>
    <dbReference type="NCBI Taxonomy" id="2740835"/>
    <lineage>
        <taxon>Eukaryota</taxon>
        <taxon>Metazoa</taxon>
        <taxon>Ecdysozoa</taxon>
        <taxon>Arthropoda</taxon>
        <taxon>Chelicerata</taxon>
        <taxon>Arachnida</taxon>
        <taxon>Araneae</taxon>
        <taxon>Araneomorphae</taxon>
        <taxon>Entelegynae</taxon>
        <taxon>Araneoidea</taxon>
        <taxon>Nephilidae</taxon>
        <taxon>Trichonephila</taxon>
    </lineage>
</organism>